<name>A0AAD7MSJ1_9AGAR</name>
<dbReference type="CDD" id="cd02208">
    <property type="entry name" value="cupin_RmlC-like"/>
    <property type="match status" value="1"/>
</dbReference>
<protein>
    <submittedName>
        <fullName evidence="1">Uncharacterized protein</fullName>
    </submittedName>
</protein>
<organism evidence="1 2">
    <name type="scientific">Mycena maculata</name>
    <dbReference type="NCBI Taxonomy" id="230809"/>
    <lineage>
        <taxon>Eukaryota</taxon>
        <taxon>Fungi</taxon>
        <taxon>Dikarya</taxon>
        <taxon>Basidiomycota</taxon>
        <taxon>Agaricomycotina</taxon>
        <taxon>Agaricomycetes</taxon>
        <taxon>Agaricomycetidae</taxon>
        <taxon>Agaricales</taxon>
        <taxon>Marasmiineae</taxon>
        <taxon>Mycenaceae</taxon>
        <taxon>Mycena</taxon>
    </lineage>
</organism>
<dbReference type="AlphaFoldDB" id="A0AAD7MSJ1"/>
<dbReference type="Gene3D" id="2.60.120.10">
    <property type="entry name" value="Jelly Rolls"/>
    <property type="match status" value="1"/>
</dbReference>
<evidence type="ECO:0000313" key="1">
    <source>
        <dbReference type="EMBL" id="KAJ7731293.1"/>
    </source>
</evidence>
<comment type="caution">
    <text evidence="1">The sequence shown here is derived from an EMBL/GenBank/DDBJ whole genome shotgun (WGS) entry which is preliminary data.</text>
</comment>
<dbReference type="InterPro" id="IPR011051">
    <property type="entry name" value="RmlC_Cupin_sf"/>
</dbReference>
<dbReference type="SUPFAM" id="SSF51182">
    <property type="entry name" value="RmlC-like cupins"/>
    <property type="match status" value="1"/>
</dbReference>
<proteinExistence type="predicted"/>
<accession>A0AAD7MSJ1</accession>
<reference evidence="1" key="1">
    <citation type="submission" date="2023-03" db="EMBL/GenBank/DDBJ databases">
        <title>Massive genome expansion in bonnet fungi (Mycena s.s.) driven by repeated elements and novel gene families across ecological guilds.</title>
        <authorList>
            <consortium name="Lawrence Berkeley National Laboratory"/>
            <person name="Harder C.B."/>
            <person name="Miyauchi S."/>
            <person name="Viragh M."/>
            <person name="Kuo A."/>
            <person name="Thoen E."/>
            <person name="Andreopoulos B."/>
            <person name="Lu D."/>
            <person name="Skrede I."/>
            <person name="Drula E."/>
            <person name="Henrissat B."/>
            <person name="Morin E."/>
            <person name="Kohler A."/>
            <person name="Barry K."/>
            <person name="LaButti K."/>
            <person name="Morin E."/>
            <person name="Salamov A."/>
            <person name="Lipzen A."/>
            <person name="Mereny Z."/>
            <person name="Hegedus B."/>
            <person name="Baldrian P."/>
            <person name="Stursova M."/>
            <person name="Weitz H."/>
            <person name="Taylor A."/>
            <person name="Grigoriev I.V."/>
            <person name="Nagy L.G."/>
            <person name="Martin F."/>
            <person name="Kauserud H."/>
        </authorList>
    </citation>
    <scope>NUCLEOTIDE SEQUENCE</scope>
    <source>
        <strain evidence="1">CBHHK188m</strain>
    </source>
</reference>
<dbReference type="InterPro" id="IPR014710">
    <property type="entry name" value="RmlC-like_jellyroll"/>
</dbReference>
<dbReference type="EMBL" id="JARJLG010000184">
    <property type="protein sequence ID" value="KAJ7731293.1"/>
    <property type="molecule type" value="Genomic_DNA"/>
</dbReference>
<evidence type="ECO:0000313" key="2">
    <source>
        <dbReference type="Proteomes" id="UP001215280"/>
    </source>
</evidence>
<gene>
    <name evidence="1" type="ORF">DFH07DRAFT_968792</name>
</gene>
<sequence length="166" mass="18899">MGDSLFDDSWTRMHATGAGEPFHAYPHWHLAQDEAHVIIKGKVQLIQNGVVRIVSLKDGTVITRQGVVHSIKSFPGEEAIVEETTMPIGTMEQKVLFFRNMLAPGMHQSFVGLMQVFYYRDAYPALPTRIRWLEWLLVVVVGEWVAQLLGYRIPDKHLRFKTVPSA</sequence>
<keyword evidence="2" id="KW-1185">Reference proteome</keyword>
<dbReference type="Proteomes" id="UP001215280">
    <property type="component" value="Unassembled WGS sequence"/>
</dbReference>